<evidence type="ECO:0000259" key="1">
    <source>
        <dbReference type="Pfam" id="PF23309"/>
    </source>
</evidence>
<dbReference type="AlphaFoldDB" id="E2AJG2"/>
<keyword evidence="3" id="KW-1185">Reference proteome</keyword>
<organism evidence="3">
    <name type="scientific">Camponotus floridanus</name>
    <name type="common">Florida carpenter ant</name>
    <dbReference type="NCBI Taxonomy" id="104421"/>
    <lineage>
        <taxon>Eukaryota</taxon>
        <taxon>Metazoa</taxon>
        <taxon>Ecdysozoa</taxon>
        <taxon>Arthropoda</taxon>
        <taxon>Hexapoda</taxon>
        <taxon>Insecta</taxon>
        <taxon>Pterygota</taxon>
        <taxon>Neoptera</taxon>
        <taxon>Endopterygota</taxon>
        <taxon>Hymenoptera</taxon>
        <taxon>Apocrita</taxon>
        <taxon>Aculeata</taxon>
        <taxon>Formicoidea</taxon>
        <taxon>Formicidae</taxon>
        <taxon>Formicinae</taxon>
        <taxon>Camponotus</taxon>
    </lineage>
</organism>
<feature type="domain" description="DUF7083" evidence="1">
    <location>
        <begin position="49"/>
        <end position="125"/>
    </location>
</feature>
<evidence type="ECO:0000313" key="2">
    <source>
        <dbReference type="EMBL" id="EFN66423.1"/>
    </source>
</evidence>
<dbReference type="Proteomes" id="UP000000311">
    <property type="component" value="Unassembled WGS sequence"/>
</dbReference>
<protein>
    <recommendedName>
        <fullName evidence="1">DUF7083 domain-containing protein</fullName>
    </recommendedName>
</protein>
<proteinExistence type="predicted"/>
<evidence type="ECO:0000313" key="3">
    <source>
        <dbReference type="Proteomes" id="UP000000311"/>
    </source>
</evidence>
<accession>E2AJG2</accession>
<dbReference type="EMBL" id="GL439989">
    <property type="protein sequence ID" value="EFN66423.1"/>
    <property type="molecule type" value="Genomic_DNA"/>
</dbReference>
<sequence>MDRLLQALAETALSIGESQKQIGESQKQMEILSHRISGTDDTAKSSQFANLATWLGKFVHDVHDPTRGKTFALWFERHRSTFVERTKGLTDTECKEYFLNALGDDEYQQLLSRLSPKKSQEMSLGDLQISCNIFENNSMTIKSYFNVVLKFSIFVLPRQQRL</sequence>
<name>E2AJG2_CAMFO</name>
<dbReference type="Pfam" id="PF23309">
    <property type="entry name" value="DUF7083"/>
    <property type="match status" value="1"/>
</dbReference>
<gene>
    <name evidence="2" type="ORF">EAG_01866</name>
</gene>
<dbReference type="OrthoDB" id="7550724at2759"/>
<reference evidence="2 3" key="1">
    <citation type="journal article" date="2010" name="Science">
        <title>Genomic comparison of the ants Camponotus floridanus and Harpegnathos saltator.</title>
        <authorList>
            <person name="Bonasio R."/>
            <person name="Zhang G."/>
            <person name="Ye C."/>
            <person name="Mutti N.S."/>
            <person name="Fang X."/>
            <person name="Qin N."/>
            <person name="Donahue G."/>
            <person name="Yang P."/>
            <person name="Li Q."/>
            <person name="Li C."/>
            <person name="Zhang P."/>
            <person name="Huang Z."/>
            <person name="Berger S.L."/>
            <person name="Reinberg D."/>
            <person name="Wang J."/>
            <person name="Liebig J."/>
        </authorList>
    </citation>
    <scope>NUCLEOTIDE SEQUENCE [LARGE SCALE GENOMIC DNA]</scope>
    <source>
        <strain evidence="3">C129</strain>
    </source>
</reference>
<dbReference type="InterPro" id="IPR055510">
    <property type="entry name" value="DUF7083"/>
</dbReference>
<dbReference type="InParanoid" id="E2AJG2"/>